<sequence>MSETEPKKEKDGFDVTAFLQKNLNKGELALKHAVGLGAQPNVVPEGEPVHDGEARDVEVGWHPVGGLAGKWFADRTGLGKMITEKINKYPDPTQHWAVLVGDYVHQLWMDENFHIIYTNEKVKREEWKTFTVGQTRFNDDALRRTGELTCAAP</sequence>
<gene>
    <name evidence="1" type="ORF">NQ176_g10561</name>
</gene>
<protein>
    <submittedName>
        <fullName evidence="1">Uncharacterized protein</fullName>
    </submittedName>
</protein>
<keyword evidence="2" id="KW-1185">Reference proteome</keyword>
<dbReference type="Proteomes" id="UP001143910">
    <property type="component" value="Unassembled WGS sequence"/>
</dbReference>
<evidence type="ECO:0000313" key="2">
    <source>
        <dbReference type="Proteomes" id="UP001143910"/>
    </source>
</evidence>
<organism evidence="1 2">
    <name type="scientific">Zarea fungicola</name>
    <dbReference type="NCBI Taxonomy" id="93591"/>
    <lineage>
        <taxon>Eukaryota</taxon>
        <taxon>Fungi</taxon>
        <taxon>Dikarya</taxon>
        <taxon>Ascomycota</taxon>
        <taxon>Pezizomycotina</taxon>
        <taxon>Sordariomycetes</taxon>
        <taxon>Hypocreomycetidae</taxon>
        <taxon>Hypocreales</taxon>
        <taxon>Cordycipitaceae</taxon>
        <taxon>Zarea</taxon>
    </lineage>
</organism>
<evidence type="ECO:0000313" key="1">
    <source>
        <dbReference type="EMBL" id="KAJ2965551.1"/>
    </source>
</evidence>
<accession>A0ACC1MFX5</accession>
<comment type="caution">
    <text evidence="1">The sequence shown here is derived from an EMBL/GenBank/DDBJ whole genome shotgun (WGS) entry which is preliminary data.</text>
</comment>
<reference evidence="1" key="1">
    <citation type="submission" date="2022-08" db="EMBL/GenBank/DDBJ databases">
        <title>Genome Sequence of Lecanicillium fungicola.</title>
        <authorList>
            <person name="Buettner E."/>
        </authorList>
    </citation>
    <scope>NUCLEOTIDE SEQUENCE</scope>
    <source>
        <strain evidence="1">Babe33</strain>
    </source>
</reference>
<proteinExistence type="predicted"/>
<name>A0ACC1MFX5_9HYPO</name>
<dbReference type="EMBL" id="JANJQO010002940">
    <property type="protein sequence ID" value="KAJ2965551.1"/>
    <property type="molecule type" value="Genomic_DNA"/>
</dbReference>